<evidence type="ECO:0000313" key="11">
    <source>
        <dbReference type="Proteomes" id="UP000078348"/>
    </source>
</evidence>
<reference evidence="10 11" key="1">
    <citation type="submission" date="2016-05" db="EMBL/GenBank/DDBJ databases">
        <title>Nuclear genome of Blastocystis sp. subtype 1 NandII.</title>
        <authorList>
            <person name="Gentekaki E."/>
            <person name="Curtis B."/>
            <person name="Stairs C."/>
            <person name="Eme L."/>
            <person name="Herman E."/>
            <person name="Klimes V."/>
            <person name="Arias M.C."/>
            <person name="Elias M."/>
            <person name="Hilliou F."/>
            <person name="Klute M."/>
            <person name="Malik S.-B."/>
            <person name="Pightling A."/>
            <person name="Rachubinski R."/>
            <person name="Salas D."/>
            <person name="Schlacht A."/>
            <person name="Suga H."/>
            <person name="Archibald J."/>
            <person name="Ball S.G."/>
            <person name="Clark G."/>
            <person name="Dacks J."/>
            <person name="Van Der Giezen M."/>
            <person name="Tsaousis A."/>
            <person name="Roger A."/>
        </authorList>
    </citation>
    <scope>NUCLEOTIDE SEQUENCE [LARGE SCALE GENOMIC DNA]</scope>
    <source>
        <strain evidence="11">ATCC 50177 / NandII</strain>
    </source>
</reference>
<keyword evidence="11" id="KW-1185">Reference proteome</keyword>
<dbReference type="Pfam" id="PF03656">
    <property type="entry name" value="Pam16"/>
    <property type="match status" value="1"/>
</dbReference>
<dbReference type="InterPro" id="IPR036869">
    <property type="entry name" value="J_dom_sf"/>
</dbReference>
<keyword evidence="3" id="KW-0813">Transport</keyword>
<organism evidence="10 11">
    <name type="scientific">Blastocystis sp. subtype 1 (strain ATCC 50177 / NandII)</name>
    <dbReference type="NCBI Taxonomy" id="478820"/>
    <lineage>
        <taxon>Eukaryota</taxon>
        <taxon>Sar</taxon>
        <taxon>Stramenopiles</taxon>
        <taxon>Bigyra</taxon>
        <taxon>Opalozoa</taxon>
        <taxon>Opalinata</taxon>
        <taxon>Blastocystidae</taxon>
        <taxon>Blastocystis</taxon>
    </lineage>
</organism>
<name>A0A196SFP7_BLAHN</name>
<evidence type="ECO:0000256" key="2">
    <source>
        <dbReference type="ARBA" id="ARBA00008817"/>
    </source>
</evidence>
<evidence type="ECO:0000256" key="9">
    <source>
        <dbReference type="SAM" id="MobiDB-lite"/>
    </source>
</evidence>
<proteinExistence type="inferred from homology"/>
<dbReference type="STRING" id="478820.A0A196SFP7"/>
<comment type="caution">
    <text evidence="10">The sequence shown here is derived from an EMBL/GenBank/DDBJ whole genome shotgun (WGS) entry which is preliminary data.</text>
</comment>
<dbReference type="OrthoDB" id="10262892at2759"/>
<keyword evidence="4" id="KW-0999">Mitochondrion inner membrane</keyword>
<dbReference type="Gene3D" id="1.10.287.110">
    <property type="entry name" value="DnaJ domain"/>
    <property type="match status" value="1"/>
</dbReference>
<evidence type="ECO:0000256" key="4">
    <source>
        <dbReference type="ARBA" id="ARBA00022792"/>
    </source>
</evidence>
<evidence type="ECO:0000256" key="1">
    <source>
        <dbReference type="ARBA" id="ARBA00004637"/>
    </source>
</evidence>
<evidence type="ECO:0000313" key="10">
    <source>
        <dbReference type="EMBL" id="OAO15885.1"/>
    </source>
</evidence>
<dbReference type="Proteomes" id="UP000078348">
    <property type="component" value="Unassembled WGS sequence"/>
</dbReference>
<dbReference type="FunFam" id="1.10.287.110:FF:000006">
    <property type="entry name" value="Import inner membrane translocase subunit TIM16"/>
    <property type="match status" value="1"/>
</dbReference>
<feature type="region of interest" description="Disordered" evidence="9">
    <location>
        <begin position="171"/>
        <end position="198"/>
    </location>
</feature>
<evidence type="ECO:0000256" key="7">
    <source>
        <dbReference type="ARBA" id="ARBA00023128"/>
    </source>
</evidence>
<dbReference type="GO" id="GO:0005744">
    <property type="term" value="C:TIM23 mitochondrial import inner membrane translocase complex"/>
    <property type="evidence" value="ECO:0007669"/>
    <property type="project" value="InterPro"/>
</dbReference>
<dbReference type="GO" id="GO:0030150">
    <property type="term" value="P:protein import into mitochondrial matrix"/>
    <property type="evidence" value="ECO:0007669"/>
    <property type="project" value="InterPro"/>
</dbReference>
<gene>
    <name evidence="10" type="ORF">AV274_2404</name>
</gene>
<comment type="similarity">
    <text evidence="2">Belongs to the TIM16/PAM16 family.</text>
</comment>
<dbReference type="PANTHER" id="PTHR12388:SF0">
    <property type="entry name" value="MITOCHONDRIAL IMPORT INNER MEMBRANE TRANSLOCASE SUBUNIT TIM16"/>
    <property type="match status" value="1"/>
</dbReference>
<sequence length="198" mass="21849">MFTSALRCSPKLVRLSAVNPARTILTCTNHSAMGSLQHRKESHLYVQRRTFLGPLMRYATQFLASLGGTSIRAFFQAFQQAAAQADSEQAGAPAQPVQDFSLRKGISIPESLQILNMKREDVNPTSLSEQFDKYFSANDPKTGGSFYLQSKVYRAHEALLDELDKYGYVRDESAKAAPQPTPAPDATAGQEGEKKETK</sequence>
<protein>
    <submittedName>
        <fullName evidence="10">Pam16p, TIM16</fullName>
    </submittedName>
</protein>
<evidence type="ECO:0000256" key="6">
    <source>
        <dbReference type="ARBA" id="ARBA00023010"/>
    </source>
</evidence>
<dbReference type="AlphaFoldDB" id="A0A196SFP7"/>
<keyword evidence="8" id="KW-0472">Membrane</keyword>
<accession>A0A196SFP7</accession>
<comment type="subcellular location">
    <subcellularLocation>
        <location evidence="1">Mitochondrion inner membrane</location>
        <topology evidence="1">Peripheral membrane protein</topology>
    </subcellularLocation>
</comment>
<dbReference type="EMBL" id="LXWW01000111">
    <property type="protein sequence ID" value="OAO15885.1"/>
    <property type="molecule type" value="Genomic_DNA"/>
</dbReference>
<evidence type="ECO:0000256" key="8">
    <source>
        <dbReference type="ARBA" id="ARBA00023136"/>
    </source>
</evidence>
<keyword evidence="7" id="KW-0496">Mitochondrion</keyword>
<dbReference type="PANTHER" id="PTHR12388">
    <property type="entry name" value="MITOCHONDRIA ASSOCIATED GRANULOCYTE MACROPHAGE CSF SIGNALING MOLECULE"/>
    <property type="match status" value="1"/>
</dbReference>
<keyword evidence="5" id="KW-0653">Protein transport</keyword>
<evidence type="ECO:0000256" key="3">
    <source>
        <dbReference type="ARBA" id="ARBA00022448"/>
    </source>
</evidence>
<evidence type="ECO:0000256" key="5">
    <source>
        <dbReference type="ARBA" id="ARBA00022927"/>
    </source>
</evidence>
<keyword evidence="6" id="KW-0811">Translocation</keyword>
<dbReference type="InterPro" id="IPR005341">
    <property type="entry name" value="Tim16"/>
</dbReference>